<dbReference type="EMBL" id="LCTK01000030">
    <property type="protein sequence ID" value="KKZ58338.1"/>
    <property type="molecule type" value="Genomic_DNA"/>
</dbReference>
<evidence type="ECO:0000313" key="2">
    <source>
        <dbReference type="EMBL" id="KKZ58338.1"/>
    </source>
</evidence>
<dbReference type="PANTHER" id="PTHR36573">
    <property type="entry name" value="INTERMEMBRANE PHOSPHOLIPID TRANSPORT SYSTEM BINDING PROTEIN MLAC"/>
    <property type="match status" value="1"/>
</dbReference>
<dbReference type="Pfam" id="PF05494">
    <property type="entry name" value="MlaC"/>
    <property type="match status" value="1"/>
</dbReference>
<reference evidence="2 3" key="1">
    <citation type="submission" date="2015-05" db="EMBL/GenBank/DDBJ databases">
        <title>Comparative analyses of the lipooligosaccharides from nottypeable Haemophilus influenzae and Haemophilus haemolyticus.</title>
        <authorList>
            <person name="Post D.M.B."/>
            <person name="Ketterer M.R."/>
            <person name="Coffin J.E."/>
            <person name="Reinders L.M."/>
            <person name="Munson R.S.Jr."/>
            <person name="Bair T.B."/>
            <person name="Murphy T.F."/>
            <person name="Foster E."/>
            <person name="Gibson B.W."/>
            <person name="Apicella M.A."/>
        </authorList>
    </citation>
    <scope>NUCLEOTIDE SEQUENCE [LARGE SCALE GENOMIC DNA]</scope>
    <source>
        <strain evidence="2 3">11P18</strain>
    </source>
</reference>
<protein>
    <recommendedName>
        <fullName evidence="4">Phospholipid-binding protein MlaC</fullName>
    </recommendedName>
</protein>
<proteinExistence type="predicted"/>
<evidence type="ECO:0000256" key="1">
    <source>
        <dbReference type="SAM" id="SignalP"/>
    </source>
</evidence>
<dbReference type="AlphaFoldDB" id="A0A0M3G6F3"/>
<comment type="caution">
    <text evidence="2">The sequence shown here is derived from an EMBL/GenBank/DDBJ whole genome shotgun (WGS) entry which is preliminary data.</text>
</comment>
<accession>A0A0M3G6F3</accession>
<feature type="signal peptide" evidence="1">
    <location>
        <begin position="1"/>
        <end position="29"/>
    </location>
</feature>
<sequence>MMKFFQVKKWFAVLTLVFTALFTAGTAMAETSPYVLMQQASDKLFSDIQANQSQIKKNPNYLRTIVRNDLLPYVQVNYAGSLVLGSHFKSTTPEQREKFFKAFGDFIEQAYAQVLTAYSNQQIQIEPEKALGDKNLVNIRVNIIQVNGAAPIKLDFKWRKNSKTGEWQAYDMVAEGVSMVVTKQQEWSGILRQHGIDALTAQVQKSAAQPVTLSK</sequence>
<dbReference type="InterPro" id="IPR042245">
    <property type="entry name" value="Tgt2/MlaC_sf"/>
</dbReference>
<dbReference type="PIRSF" id="PIRSF004649">
    <property type="entry name" value="MlaC"/>
    <property type="match status" value="1"/>
</dbReference>
<organism evidence="2 3">
    <name type="scientific">Haemophilus haemolyticus</name>
    <dbReference type="NCBI Taxonomy" id="726"/>
    <lineage>
        <taxon>Bacteria</taxon>
        <taxon>Pseudomonadati</taxon>
        <taxon>Pseudomonadota</taxon>
        <taxon>Gammaproteobacteria</taxon>
        <taxon>Pasteurellales</taxon>
        <taxon>Pasteurellaceae</taxon>
        <taxon>Haemophilus</taxon>
    </lineage>
</organism>
<dbReference type="Gene3D" id="3.10.450.710">
    <property type="entry name" value="Tgt2/MlaC"/>
    <property type="match status" value="1"/>
</dbReference>
<dbReference type="PATRIC" id="fig|726.54.peg.1336"/>
<feature type="chain" id="PRO_5005655246" description="Phospholipid-binding protein MlaC" evidence="1">
    <location>
        <begin position="30"/>
        <end position="215"/>
    </location>
</feature>
<dbReference type="Proteomes" id="UP000034750">
    <property type="component" value="Unassembled WGS sequence"/>
</dbReference>
<dbReference type="PANTHER" id="PTHR36573:SF1">
    <property type="entry name" value="INTERMEMBRANE PHOSPHOLIPID TRANSPORT SYSTEM BINDING PROTEIN MLAC"/>
    <property type="match status" value="1"/>
</dbReference>
<dbReference type="NCBIfam" id="NF011697">
    <property type="entry name" value="PRK15117.1"/>
    <property type="match status" value="1"/>
</dbReference>
<evidence type="ECO:0000313" key="3">
    <source>
        <dbReference type="Proteomes" id="UP000034750"/>
    </source>
</evidence>
<dbReference type="InterPro" id="IPR008869">
    <property type="entry name" value="MlaC/ttg2D"/>
</dbReference>
<evidence type="ECO:0008006" key="4">
    <source>
        <dbReference type="Google" id="ProtNLM"/>
    </source>
</evidence>
<name>A0A0M3G6F3_HAEHA</name>
<keyword evidence="1" id="KW-0732">Signal</keyword>
<gene>
    <name evidence="2" type="ORF">AAX18_06690</name>
</gene>